<evidence type="ECO:0008006" key="3">
    <source>
        <dbReference type="Google" id="ProtNLM"/>
    </source>
</evidence>
<accession>A0ABM7VEN9</accession>
<gene>
    <name evidence="1" type="ORF">PEPS_16770</name>
</gene>
<reference evidence="1 2" key="1">
    <citation type="submission" date="2021-12" db="EMBL/GenBank/DDBJ databases">
        <title>Genome sequencing of bacteria with rrn-lacking chromosome and rrn-plasmid.</title>
        <authorList>
            <person name="Anda M."/>
            <person name="Iwasaki W."/>
        </authorList>
    </citation>
    <scope>NUCLEOTIDE SEQUENCE [LARGE SCALE GENOMIC DNA]</scope>
    <source>
        <strain evidence="1 2">NBRC 101262</strain>
    </source>
</reference>
<name>A0ABM7VEN9_9BACT</name>
<proteinExistence type="predicted"/>
<dbReference type="EMBL" id="AP025292">
    <property type="protein sequence ID" value="BDC99396.1"/>
    <property type="molecule type" value="Genomic_DNA"/>
</dbReference>
<evidence type="ECO:0000313" key="2">
    <source>
        <dbReference type="Proteomes" id="UP001354989"/>
    </source>
</evidence>
<organism evidence="1 2">
    <name type="scientific">Persicobacter psychrovividus</name>
    <dbReference type="NCBI Taxonomy" id="387638"/>
    <lineage>
        <taxon>Bacteria</taxon>
        <taxon>Pseudomonadati</taxon>
        <taxon>Bacteroidota</taxon>
        <taxon>Cytophagia</taxon>
        <taxon>Cytophagales</taxon>
        <taxon>Persicobacteraceae</taxon>
        <taxon>Persicobacter</taxon>
    </lineage>
</organism>
<sequence>MEDNNLDHLLNSMKDLNEALESLVKKLSEDINYADEIMSYHKAQQPKLDDQLSAINLFEEIQNRQN</sequence>
<evidence type="ECO:0000313" key="1">
    <source>
        <dbReference type="EMBL" id="BDC99396.1"/>
    </source>
</evidence>
<keyword evidence="2" id="KW-1185">Reference proteome</keyword>
<dbReference type="Proteomes" id="UP001354989">
    <property type="component" value="Chromosome"/>
</dbReference>
<dbReference type="RefSeq" id="WP_332919079.1">
    <property type="nucleotide sequence ID" value="NZ_AP025292.1"/>
</dbReference>
<protein>
    <recommendedName>
        <fullName evidence="3">DUF904 domain-containing protein</fullName>
    </recommendedName>
</protein>